<name>A0AAW0LXU5_QUESU</name>
<keyword evidence="4 6" id="KW-0418">Kinase</keyword>
<evidence type="ECO:0000256" key="1">
    <source>
        <dbReference type="ARBA" id="ARBA00022527"/>
    </source>
</evidence>
<organism evidence="6 7">
    <name type="scientific">Quercus suber</name>
    <name type="common">Cork oak</name>
    <dbReference type="NCBI Taxonomy" id="58331"/>
    <lineage>
        <taxon>Eukaryota</taxon>
        <taxon>Viridiplantae</taxon>
        <taxon>Streptophyta</taxon>
        <taxon>Embryophyta</taxon>
        <taxon>Tracheophyta</taxon>
        <taxon>Spermatophyta</taxon>
        <taxon>Magnoliopsida</taxon>
        <taxon>eudicotyledons</taxon>
        <taxon>Gunneridae</taxon>
        <taxon>Pentapetalae</taxon>
        <taxon>rosids</taxon>
        <taxon>fabids</taxon>
        <taxon>Fagales</taxon>
        <taxon>Fagaceae</taxon>
        <taxon>Quercus</taxon>
    </lineage>
</organism>
<dbReference type="AlphaFoldDB" id="A0AAW0LXU5"/>
<dbReference type="SUPFAM" id="SSF56112">
    <property type="entry name" value="Protein kinase-like (PK-like)"/>
    <property type="match status" value="1"/>
</dbReference>
<sequence length="76" mass="8521">MVQHPNIVELHEVMASKFKIYFTMELICGGDHNSFTEHLKQDGLLHTMCGTLCYVAPKVIGKKGYDGAKALWVVQV</sequence>
<dbReference type="PANTHER" id="PTHR43895:SF91">
    <property type="entry name" value="CBL-INTERACTING SERINE_THREONINE-PROTEIN KINASE 6"/>
    <property type="match status" value="1"/>
</dbReference>
<dbReference type="GO" id="GO:0004674">
    <property type="term" value="F:protein serine/threonine kinase activity"/>
    <property type="evidence" value="ECO:0007669"/>
    <property type="project" value="UniProtKB-KW"/>
</dbReference>
<evidence type="ECO:0000313" key="7">
    <source>
        <dbReference type="Proteomes" id="UP000237347"/>
    </source>
</evidence>
<keyword evidence="5" id="KW-0067">ATP-binding</keyword>
<keyword evidence="2" id="KW-0808">Transferase</keyword>
<accession>A0AAW0LXU5</accession>
<dbReference type="Proteomes" id="UP000237347">
    <property type="component" value="Unassembled WGS sequence"/>
</dbReference>
<evidence type="ECO:0000256" key="4">
    <source>
        <dbReference type="ARBA" id="ARBA00022777"/>
    </source>
</evidence>
<dbReference type="GO" id="GO:0007165">
    <property type="term" value="P:signal transduction"/>
    <property type="evidence" value="ECO:0007669"/>
    <property type="project" value="TreeGrafter"/>
</dbReference>
<comment type="caution">
    <text evidence="6">The sequence shown here is derived from an EMBL/GenBank/DDBJ whole genome shotgun (WGS) entry which is preliminary data.</text>
</comment>
<dbReference type="Gene3D" id="3.30.200.20">
    <property type="entry name" value="Phosphorylase Kinase, domain 1"/>
    <property type="match status" value="1"/>
</dbReference>
<dbReference type="InterPro" id="IPR011009">
    <property type="entry name" value="Kinase-like_dom_sf"/>
</dbReference>
<dbReference type="GO" id="GO:0005524">
    <property type="term" value="F:ATP binding"/>
    <property type="evidence" value="ECO:0007669"/>
    <property type="project" value="UniProtKB-KW"/>
</dbReference>
<dbReference type="EMBL" id="PKMF04000036">
    <property type="protein sequence ID" value="KAK7856502.1"/>
    <property type="molecule type" value="Genomic_DNA"/>
</dbReference>
<keyword evidence="3" id="KW-0547">Nucleotide-binding</keyword>
<keyword evidence="7" id="KW-1185">Reference proteome</keyword>
<evidence type="ECO:0000256" key="2">
    <source>
        <dbReference type="ARBA" id="ARBA00022679"/>
    </source>
</evidence>
<dbReference type="PANTHER" id="PTHR43895">
    <property type="entry name" value="CALCIUM/CALMODULIN-DEPENDENT PROTEIN KINASE KINASE-RELATED"/>
    <property type="match status" value="1"/>
</dbReference>
<evidence type="ECO:0000256" key="5">
    <source>
        <dbReference type="ARBA" id="ARBA00022840"/>
    </source>
</evidence>
<reference evidence="6 7" key="1">
    <citation type="journal article" date="2018" name="Sci. Data">
        <title>The draft genome sequence of cork oak.</title>
        <authorList>
            <person name="Ramos A.M."/>
            <person name="Usie A."/>
            <person name="Barbosa P."/>
            <person name="Barros P.M."/>
            <person name="Capote T."/>
            <person name="Chaves I."/>
            <person name="Simoes F."/>
            <person name="Abreu I."/>
            <person name="Carrasquinho I."/>
            <person name="Faro C."/>
            <person name="Guimaraes J.B."/>
            <person name="Mendonca D."/>
            <person name="Nobrega F."/>
            <person name="Rodrigues L."/>
            <person name="Saibo N.J.M."/>
            <person name="Varela M.C."/>
            <person name="Egas C."/>
            <person name="Matos J."/>
            <person name="Miguel C.M."/>
            <person name="Oliveira M.M."/>
            <person name="Ricardo C.P."/>
            <person name="Goncalves S."/>
        </authorList>
    </citation>
    <scope>NUCLEOTIDE SEQUENCE [LARGE SCALE GENOMIC DNA]</scope>
    <source>
        <strain evidence="7">cv. HL8</strain>
    </source>
</reference>
<gene>
    <name evidence="6" type="primary">CIPK6_8</name>
    <name evidence="6" type="ORF">CFP56_023139</name>
</gene>
<protein>
    <submittedName>
        <fullName evidence="6">Cbl-interacting serine/threonine-protein kinase 6</fullName>
    </submittedName>
</protein>
<evidence type="ECO:0000313" key="6">
    <source>
        <dbReference type="EMBL" id="KAK7856502.1"/>
    </source>
</evidence>
<keyword evidence="1" id="KW-0723">Serine/threonine-protein kinase</keyword>
<proteinExistence type="predicted"/>
<evidence type="ECO:0000256" key="3">
    <source>
        <dbReference type="ARBA" id="ARBA00022741"/>
    </source>
</evidence>